<proteinExistence type="predicted"/>
<dbReference type="Proteomes" id="UP001304895">
    <property type="component" value="Unassembled WGS sequence"/>
</dbReference>
<reference evidence="2" key="1">
    <citation type="journal article" date="2023" name="Mol. Phylogenet. Evol.">
        <title>Genome-scale phylogeny and comparative genomics of the fungal order Sordariales.</title>
        <authorList>
            <person name="Hensen N."/>
            <person name="Bonometti L."/>
            <person name="Westerberg I."/>
            <person name="Brannstrom I.O."/>
            <person name="Guillou S."/>
            <person name="Cros-Aarteil S."/>
            <person name="Calhoun S."/>
            <person name="Haridas S."/>
            <person name="Kuo A."/>
            <person name="Mondo S."/>
            <person name="Pangilinan J."/>
            <person name="Riley R."/>
            <person name="LaButti K."/>
            <person name="Andreopoulos B."/>
            <person name="Lipzen A."/>
            <person name="Chen C."/>
            <person name="Yan M."/>
            <person name="Daum C."/>
            <person name="Ng V."/>
            <person name="Clum A."/>
            <person name="Steindorff A."/>
            <person name="Ohm R.A."/>
            <person name="Martin F."/>
            <person name="Silar P."/>
            <person name="Natvig D.O."/>
            <person name="Lalanne C."/>
            <person name="Gautier V."/>
            <person name="Ament-Velasquez S.L."/>
            <person name="Kruys A."/>
            <person name="Hutchinson M.I."/>
            <person name="Powell A.J."/>
            <person name="Barry K."/>
            <person name="Miller A.N."/>
            <person name="Grigoriev I.V."/>
            <person name="Debuchy R."/>
            <person name="Gladieux P."/>
            <person name="Hiltunen Thoren M."/>
            <person name="Johannesson H."/>
        </authorList>
    </citation>
    <scope>NUCLEOTIDE SEQUENCE</scope>
    <source>
        <strain evidence="2">CBS 123565</strain>
    </source>
</reference>
<sequence length="336" mass="36017">MPPCTEKRCCIYAEPNCCRHHSQRVCLMRVSRPTRAGEHRKSPNHSINLVLVILQDRTGHPPEAGRGVYQVRRGQLGTAQKHMACPWWEAWANATFHAGATAASDQPNPPCAGSVRTLRLRLGAVARVGPDTGVRRRDGGSGAIQQVKAKRLGPSRVKDPGPGNHISSSCGPGSRHDGASGKRFSGQNGRRGWLKRLAASLEPGGGSAGWNEARQTQTGCDLDQFAAPGPQPIGHVPSEVKVWNVDIRTPAPRAAGPGRNFSCQRHCPISPALGLHSGLLLQRRGPESGIIASHHNVQSASPVERYYLGCCVTWSRPDLNDSRVPNPPAPATDPGL</sequence>
<organism evidence="2 3">
    <name type="scientific">Trichocladium antarcticum</name>
    <dbReference type="NCBI Taxonomy" id="1450529"/>
    <lineage>
        <taxon>Eukaryota</taxon>
        <taxon>Fungi</taxon>
        <taxon>Dikarya</taxon>
        <taxon>Ascomycota</taxon>
        <taxon>Pezizomycotina</taxon>
        <taxon>Sordariomycetes</taxon>
        <taxon>Sordariomycetidae</taxon>
        <taxon>Sordariales</taxon>
        <taxon>Chaetomiaceae</taxon>
        <taxon>Trichocladium</taxon>
    </lineage>
</organism>
<dbReference type="AlphaFoldDB" id="A0AAN6UKW3"/>
<comment type="caution">
    <text evidence="2">The sequence shown here is derived from an EMBL/GenBank/DDBJ whole genome shotgun (WGS) entry which is preliminary data.</text>
</comment>
<keyword evidence="3" id="KW-1185">Reference proteome</keyword>
<evidence type="ECO:0000256" key="1">
    <source>
        <dbReference type="SAM" id="MobiDB-lite"/>
    </source>
</evidence>
<feature type="region of interest" description="Disordered" evidence="1">
    <location>
        <begin position="130"/>
        <end position="190"/>
    </location>
</feature>
<name>A0AAN6UKW3_9PEZI</name>
<gene>
    <name evidence="2" type="ORF">BT67DRAFT_300650</name>
</gene>
<protein>
    <submittedName>
        <fullName evidence="2">Uncharacterized protein</fullName>
    </submittedName>
</protein>
<dbReference type="EMBL" id="MU853408">
    <property type="protein sequence ID" value="KAK4134644.1"/>
    <property type="molecule type" value="Genomic_DNA"/>
</dbReference>
<reference evidence="2" key="2">
    <citation type="submission" date="2023-05" db="EMBL/GenBank/DDBJ databases">
        <authorList>
            <consortium name="Lawrence Berkeley National Laboratory"/>
            <person name="Steindorff A."/>
            <person name="Hensen N."/>
            <person name="Bonometti L."/>
            <person name="Westerberg I."/>
            <person name="Brannstrom I.O."/>
            <person name="Guillou S."/>
            <person name="Cros-Aarteil S."/>
            <person name="Calhoun S."/>
            <person name="Haridas S."/>
            <person name="Kuo A."/>
            <person name="Mondo S."/>
            <person name="Pangilinan J."/>
            <person name="Riley R."/>
            <person name="Labutti K."/>
            <person name="Andreopoulos B."/>
            <person name="Lipzen A."/>
            <person name="Chen C."/>
            <person name="Yanf M."/>
            <person name="Daum C."/>
            <person name="Ng V."/>
            <person name="Clum A."/>
            <person name="Ohm R."/>
            <person name="Martin F."/>
            <person name="Silar P."/>
            <person name="Natvig D."/>
            <person name="Lalanne C."/>
            <person name="Gautier V."/>
            <person name="Ament-Velasquez S.L."/>
            <person name="Kruys A."/>
            <person name="Hutchinson M.I."/>
            <person name="Powell A.J."/>
            <person name="Barry K."/>
            <person name="Miller A.N."/>
            <person name="Grigoriev I.V."/>
            <person name="Debuchy R."/>
            <person name="Gladieux P."/>
            <person name="Thoren M.H."/>
            <person name="Johannesson H."/>
        </authorList>
    </citation>
    <scope>NUCLEOTIDE SEQUENCE</scope>
    <source>
        <strain evidence="2">CBS 123565</strain>
    </source>
</reference>
<evidence type="ECO:0000313" key="3">
    <source>
        <dbReference type="Proteomes" id="UP001304895"/>
    </source>
</evidence>
<evidence type="ECO:0000313" key="2">
    <source>
        <dbReference type="EMBL" id="KAK4134644.1"/>
    </source>
</evidence>
<accession>A0AAN6UKW3</accession>